<evidence type="ECO:0000256" key="1">
    <source>
        <dbReference type="SAM" id="MobiDB-lite"/>
    </source>
</evidence>
<keyword evidence="4" id="KW-1185">Reference proteome</keyword>
<protein>
    <recommendedName>
        <fullName evidence="5">Extracellular membrane protein CFEM domain-containing protein</fullName>
    </recommendedName>
</protein>
<feature type="compositionally biased region" description="Low complexity" evidence="1">
    <location>
        <begin position="118"/>
        <end position="132"/>
    </location>
</feature>
<feature type="chain" id="PRO_5042117859" description="Extracellular membrane protein CFEM domain-containing protein" evidence="2">
    <location>
        <begin position="26"/>
        <end position="189"/>
    </location>
</feature>
<proteinExistence type="predicted"/>
<dbReference type="AlphaFoldDB" id="A0AAE0K056"/>
<gene>
    <name evidence="3" type="ORF">B0H63DRAFT_489477</name>
</gene>
<evidence type="ECO:0000313" key="3">
    <source>
        <dbReference type="EMBL" id="KAK3367598.1"/>
    </source>
</evidence>
<sequence length="189" mass="18299">MTRLIGTVSLMVISAPLLVTADVWADIMTHCPTSNSAAASVATECMETSLRPIQTCGTGHNTAEMKCICSVYVSAEQCWSNWCDSVGMAAWTSIWGGCAQSGVFPSSSDASATTGVKTGPTPSTTPLATLTGTGSGSGAGTGPATGAGTGGGGGPAPSSTKSSGGAGSVPQAAIYGGLLGAGFVAALAL</sequence>
<comment type="caution">
    <text evidence="3">The sequence shown here is derived from an EMBL/GenBank/DDBJ whole genome shotgun (WGS) entry which is preliminary data.</text>
</comment>
<feature type="compositionally biased region" description="Gly residues" evidence="1">
    <location>
        <begin position="133"/>
        <end position="155"/>
    </location>
</feature>
<name>A0AAE0K056_9PEZI</name>
<organism evidence="3 4">
    <name type="scientific">Podospora didyma</name>
    <dbReference type="NCBI Taxonomy" id="330526"/>
    <lineage>
        <taxon>Eukaryota</taxon>
        <taxon>Fungi</taxon>
        <taxon>Dikarya</taxon>
        <taxon>Ascomycota</taxon>
        <taxon>Pezizomycotina</taxon>
        <taxon>Sordariomycetes</taxon>
        <taxon>Sordariomycetidae</taxon>
        <taxon>Sordariales</taxon>
        <taxon>Podosporaceae</taxon>
        <taxon>Podospora</taxon>
    </lineage>
</organism>
<evidence type="ECO:0008006" key="5">
    <source>
        <dbReference type="Google" id="ProtNLM"/>
    </source>
</evidence>
<accession>A0AAE0K056</accession>
<dbReference type="EMBL" id="JAULSW010000011">
    <property type="protein sequence ID" value="KAK3367598.1"/>
    <property type="molecule type" value="Genomic_DNA"/>
</dbReference>
<evidence type="ECO:0000256" key="2">
    <source>
        <dbReference type="SAM" id="SignalP"/>
    </source>
</evidence>
<evidence type="ECO:0000313" key="4">
    <source>
        <dbReference type="Proteomes" id="UP001285441"/>
    </source>
</evidence>
<reference evidence="3" key="2">
    <citation type="submission" date="2023-06" db="EMBL/GenBank/DDBJ databases">
        <authorList>
            <consortium name="Lawrence Berkeley National Laboratory"/>
            <person name="Haridas S."/>
            <person name="Hensen N."/>
            <person name="Bonometti L."/>
            <person name="Westerberg I."/>
            <person name="Brannstrom I.O."/>
            <person name="Guillou S."/>
            <person name="Cros-Aarteil S."/>
            <person name="Calhoun S."/>
            <person name="Kuo A."/>
            <person name="Mondo S."/>
            <person name="Pangilinan J."/>
            <person name="Riley R."/>
            <person name="LaButti K."/>
            <person name="Andreopoulos B."/>
            <person name="Lipzen A."/>
            <person name="Chen C."/>
            <person name="Yanf M."/>
            <person name="Daum C."/>
            <person name="Ng V."/>
            <person name="Clum A."/>
            <person name="Steindorff A."/>
            <person name="Ohm R."/>
            <person name="Martin F."/>
            <person name="Silar P."/>
            <person name="Natvig D."/>
            <person name="Lalanne C."/>
            <person name="Gautier V."/>
            <person name="Ament-velasquez S.L."/>
            <person name="Kruys A."/>
            <person name="Hutchinson M.I."/>
            <person name="Powell A.J."/>
            <person name="Barry K."/>
            <person name="Miller A.N."/>
            <person name="Grigoriev I.V."/>
            <person name="Debuchy R."/>
            <person name="Gladieux P."/>
            <person name="Thoren M.H."/>
            <person name="Johannesson H."/>
        </authorList>
    </citation>
    <scope>NUCLEOTIDE SEQUENCE</scope>
    <source>
        <strain evidence="3">CBS 232.78</strain>
    </source>
</reference>
<keyword evidence="2" id="KW-0732">Signal</keyword>
<feature type="signal peptide" evidence="2">
    <location>
        <begin position="1"/>
        <end position="25"/>
    </location>
</feature>
<dbReference type="Proteomes" id="UP001285441">
    <property type="component" value="Unassembled WGS sequence"/>
</dbReference>
<feature type="region of interest" description="Disordered" evidence="1">
    <location>
        <begin position="109"/>
        <end position="165"/>
    </location>
</feature>
<reference evidence="3" key="1">
    <citation type="journal article" date="2023" name="Mol. Phylogenet. Evol.">
        <title>Genome-scale phylogeny and comparative genomics of the fungal order Sordariales.</title>
        <authorList>
            <person name="Hensen N."/>
            <person name="Bonometti L."/>
            <person name="Westerberg I."/>
            <person name="Brannstrom I.O."/>
            <person name="Guillou S."/>
            <person name="Cros-Aarteil S."/>
            <person name="Calhoun S."/>
            <person name="Haridas S."/>
            <person name="Kuo A."/>
            <person name="Mondo S."/>
            <person name="Pangilinan J."/>
            <person name="Riley R."/>
            <person name="LaButti K."/>
            <person name="Andreopoulos B."/>
            <person name="Lipzen A."/>
            <person name="Chen C."/>
            <person name="Yan M."/>
            <person name="Daum C."/>
            <person name="Ng V."/>
            <person name="Clum A."/>
            <person name="Steindorff A."/>
            <person name="Ohm R.A."/>
            <person name="Martin F."/>
            <person name="Silar P."/>
            <person name="Natvig D.O."/>
            <person name="Lalanne C."/>
            <person name="Gautier V."/>
            <person name="Ament-Velasquez S.L."/>
            <person name="Kruys A."/>
            <person name="Hutchinson M.I."/>
            <person name="Powell A.J."/>
            <person name="Barry K."/>
            <person name="Miller A.N."/>
            <person name="Grigoriev I.V."/>
            <person name="Debuchy R."/>
            <person name="Gladieux P."/>
            <person name="Hiltunen Thoren M."/>
            <person name="Johannesson H."/>
        </authorList>
    </citation>
    <scope>NUCLEOTIDE SEQUENCE</scope>
    <source>
        <strain evidence="3">CBS 232.78</strain>
    </source>
</reference>